<keyword evidence="3" id="KW-1185">Reference proteome</keyword>
<comment type="caution">
    <text evidence="2">The sequence shown here is derived from an EMBL/GenBank/DDBJ whole genome shotgun (WGS) entry which is preliminary data.</text>
</comment>
<dbReference type="AlphaFoldDB" id="A0A540K625"/>
<evidence type="ECO:0000256" key="1">
    <source>
        <dbReference type="SAM" id="MobiDB-lite"/>
    </source>
</evidence>
<evidence type="ECO:0000313" key="2">
    <source>
        <dbReference type="EMBL" id="TQD69671.1"/>
    </source>
</evidence>
<dbReference type="EMBL" id="VIEB01002827">
    <property type="protein sequence ID" value="TQD69671.1"/>
    <property type="molecule type" value="Genomic_DNA"/>
</dbReference>
<gene>
    <name evidence="2" type="ORF">C1H46_044794</name>
</gene>
<proteinExistence type="predicted"/>
<dbReference type="Proteomes" id="UP000315295">
    <property type="component" value="Unassembled WGS sequence"/>
</dbReference>
<organism evidence="2 3">
    <name type="scientific">Malus baccata</name>
    <name type="common">Siberian crab apple</name>
    <name type="synonym">Pyrus baccata</name>
    <dbReference type="NCBI Taxonomy" id="106549"/>
    <lineage>
        <taxon>Eukaryota</taxon>
        <taxon>Viridiplantae</taxon>
        <taxon>Streptophyta</taxon>
        <taxon>Embryophyta</taxon>
        <taxon>Tracheophyta</taxon>
        <taxon>Spermatophyta</taxon>
        <taxon>Magnoliopsida</taxon>
        <taxon>eudicotyledons</taxon>
        <taxon>Gunneridae</taxon>
        <taxon>Pentapetalae</taxon>
        <taxon>rosids</taxon>
        <taxon>fabids</taxon>
        <taxon>Rosales</taxon>
        <taxon>Rosaceae</taxon>
        <taxon>Amygdaloideae</taxon>
        <taxon>Maleae</taxon>
        <taxon>Malus</taxon>
    </lineage>
</organism>
<feature type="compositionally biased region" description="Basic and acidic residues" evidence="1">
    <location>
        <begin position="33"/>
        <end position="53"/>
    </location>
</feature>
<sequence>MEFSLDKEKKGCLNCSSLPIPIQIGKFTQTLQKKTDRRTTRTKNKLEGLKYNS</sequence>
<feature type="region of interest" description="Disordered" evidence="1">
    <location>
        <begin position="31"/>
        <end position="53"/>
    </location>
</feature>
<protein>
    <submittedName>
        <fullName evidence="2">Uncharacterized protein</fullName>
    </submittedName>
</protein>
<name>A0A540K625_MALBA</name>
<accession>A0A540K625</accession>
<reference evidence="2 3" key="1">
    <citation type="journal article" date="2019" name="G3 (Bethesda)">
        <title>Sequencing of a Wild Apple (Malus baccata) Genome Unravels the Differences Between Cultivated and Wild Apple Species Regarding Disease Resistance and Cold Tolerance.</title>
        <authorList>
            <person name="Chen X."/>
        </authorList>
    </citation>
    <scope>NUCLEOTIDE SEQUENCE [LARGE SCALE GENOMIC DNA]</scope>
    <source>
        <strain evidence="3">cv. Shandingzi</strain>
        <tissue evidence="2">Leaves</tissue>
    </source>
</reference>
<evidence type="ECO:0000313" key="3">
    <source>
        <dbReference type="Proteomes" id="UP000315295"/>
    </source>
</evidence>